<proteinExistence type="predicted"/>
<reference evidence="1 2" key="1">
    <citation type="submission" date="2019-01" db="EMBL/GenBank/DDBJ databases">
        <authorList>
            <person name="Ferrante I. M."/>
        </authorList>
    </citation>
    <scope>NUCLEOTIDE SEQUENCE [LARGE SCALE GENOMIC DNA]</scope>
    <source>
        <strain evidence="1 2">B856</strain>
    </source>
</reference>
<keyword evidence="2" id="KW-1185">Reference proteome</keyword>
<evidence type="ECO:0000313" key="2">
    <source>
        <dbReference type="Proteomes" id="UP000291116"/>
    </source>
</evidence>
<evidence type="ECO:0000313" key="1">
    <source>
        <dbReference type="EMBL" id="VEU39085.1"/>
    </source>
</evidence>
<accession>A0A448ZAJ7</accession>
<dbReference type="AlphaFoldDB" id="A0A448ZAJ7"/>
<organism evidence="1 2">
    <name type="scientific">Pseudo-nitzschia multistriata</name>
    <dbReference type="NCBI Taxonomy" id="183589"/>
    <lineage>
        <taxon>Eukaryota</taxon>
        <taxon>Sar</taxon>
        <taxon>Stramenopiles</taxon>
        <taxon>Ochrophyta</taxon>
        <taxon>Bacillariophyta</taxon>
        <taxon>Bacillariophyceae</taxon>
        <taxon>Bacillariophycidae</taxon>
        <taxon>Bacillariales</taxon>
        <taxon>Bacillariaceae</taxon>
        <taxon>Pseudo-nitzschia</taxon>
    </lineage>
</organism>
<gene>
    <name evidence="1" type="ORF">PSNMU_V1.4_AUG-EV-PASAV3_0059310</name>
</gene>
<sequence>MSDASAAISAPFPILRPTSACTRADDCGRCIWFQFICNAHNYNYCAIDCSYDSRLALALQSLHDVFDFFADLEALEFAKRTITDRNVNLSQNFPRGSTSGHSNKI</sequence>
<dbReference type="EMBL" id="CAACVS010000203">
    <property type="protein sequence ID" value="VEU39085.1"/>
    <property type="molecule type" value="Genomic_DNA"/>
</dbReference>
<protein>
    <submittedName>
        <fullName evidence="1">Uncharacterized protein</fullName>
    </submittedName>
</protein>
<dbReference type="Proteomes" id="UP000291116">
    <property type="component" value="Unassembled WGS sequence"/>
</dbReference>
<name>A0A448ZAJ7_9STRA</name>